<reference evidence="1 2" key="1">
    <citation type="submission" date="2023-02" db="EMBL/GenBank/DDBJ databases">
        <title>LHISI_Scaffold_Assembly.</title>
        <authorList>
            <person name="Stuart O.P."/>
            <person name="Cleave R."/>
            <person name="Magrath M.J.L."/>
            <person name="Mikheyev A.S."/>
        </authorList>
    </citation>
    <scope>NUCLEOTIDE SEQUENCE [LARGE SCALE GENOMIC DNA]</scope>
    <source>
        <strain evidence="1">Daus_M_001</strain>
        <tissue evidence="1">Leg muscle</tissue>
    </source>
</reference>
<gene>
    <name evidence="1" type="ORF">PR048_020942</name>
</gene>
<keyword evidence="2" id="KW-1185">Reference proteome</keyword>
<protein>
    <submittedName>
        <fullName evidence="1">Uncharacterized protein</fullName>
    </submittedName>
</protein>
<accession>A0ABQ9GWU4</accession>
<evidence type="ECO:0000313" key="2">
    <source>
        <dbReference type="Proteomes" id="UP001159363"/>
    </source>
</evidence>
<comment type="caution">
    <text evidence="1">The sequence shown here is derived from an EMBL/GenBank/DDBJ whole genome shotgun (WGS) entry which is preliminary data.</text>
</comment>
<dbReference type="EMBL" id="JARBHB010000008">
    <property type="protein sequence ID" value="KAJ8876497.1"/>
    <property type="molecule type" value="Genomic_DNA"/>
</dbReference>
<dbReference type="Proteomes" id="UP001159363">
    <property type="component" value="Chromosome 7"/>
</dbReference>
<proteinExistence type="predicted"/>
<name>A0ABQ9GWU4_9NEOP</name>
<sequence>MATLGLSKVFILDKYFTELQKFWETEKKLQAYTWLRALGLCVGYMTSQCCRNSPQAARQQKARSTCPSLYFSFFNRSDPRWLSGRNWFNSRMGHPRIFTCRNRAGRCRRWPAGFLWDLSFTPLFHSDADPYASQSPSSVLKTALLRTAQISSLFSTFNRSSSCHWLDTVAHTQTEVQAEWLQLYTHGDRVYTHGARVYTHGDRVYTHGARVYTHGARVYTHGDRVYTHGARVYTHGDRVYTHGDRVYTHGDRVYTHGDRVYTHGARVYTHGDRVYTHGARVYTHGDRVYTHGTRVYTHGDRVIRTAPEGNAWLQRGIGQVWEPVAQPLTKEQSLARRGDTALEASGRLALIAPALTASNARIDQVGDGYKLCRGGRVVRAFVSHRSEWCSIPSGVAPTFSLVANRAGRCRWSGVFSGGSCFPRSSIPTSLIPHGFSRLRCQYTPKPSHSPRV</sequence>
<evidence type="ECO:0000313" key="1">
    <source>
        <dbReference type="EMBL" id="KAJ8876497.1"/>
    </source>
</evidence>
<organism evidence="1 2">
    <name type="scientific">Dryococelus australis</name>
    <dbReference type="NCBI Taxonomy" id="614101"/>
    <lineage>
        <taxon>Eukaryota</taxon>
        <taxon>Metazoa</taxon>
        <taxon>Ecdysozoa</taxon>
        <taxon>Arthropoda</taxon>
        <taxon>Hexapoda</taxon>
        <taxon>Insecta</taxon>
        <taxon>Pterygota</taxon>
        <taxon>Neoptera</taxon>
        <taxon>Polyneoptera</taxon>
        <taxon>Phasmatodea</taxon>
        <taxon>Verophasmatodea</taxon>
        <taxon>Anareolatae</taxon>
        <taxon>Phasmatidae</taxon>
        <taxon>Eurycanthinae</taxon>
        <taxon>Dryococelus</taxon>
    </lineage>
</organism>